<reference evidence="1 2" key="1">
    <citation type="journal article" date="2023" name="Plants (Basel)">
        <title>Bridging the Gap: Combining Genomics and Transcriptomics Approaches to Understand Stylosanthes scabra, an Orphan Legume from the Brazilian Caatinga.</title>
        <authorList>
            <person name="Ferreira-Neto J.R.C."/>
            <person name="da Silva M.D."/>
            <person name="Binneck E."/>
            <person name="de Melo N.F."/>
            <person name="da Silva R.H."/>
            <person name="de Melo A.L.T.M."/>
            <person name="Pandolfi V."/>
            <person name="Bustamante F.O."/>
            <person name="Brasileiro-Vidal A.C."/>
            <person name="Benko-Iseppon A.M."/>
        </authorList>
    </citation>
    <scope>NUCLEOTIDE SEQUENCE [LARGE SCALE GENOMIC DNA]</scope>
    <source>
        <tissue evidence="1">Leaves</tissue>
    </source>
</reference>
<proteinExistence type="predicted"/>
<comment type="caution">
    <text evidence="1">The sequence shown here is derived from an EMBL/GenBank/DDBJ whole genome shotgun (WGS) entry which is preliminary data.</text>
</comment>
<protein>
    <submittedName>
        <fullName evidence="1">Uncharacterized protein</fullName>
    </submittedName>
</protein>
<evidence type="ECO:0000313" key="2">
    <source>
        <dbReference type="Proteomes" id="UP001341840"/>
    </source>
</evidence>
<organism evidence="1 2">
    <name type="scientific">Stylosanthes scabra</name>
    <dbReference type="NCBI Taxonomy" id="79078"/>
    <lineage>
        <taxon>Eukaryota</taxon>
        <taxon>Viridiplantae</taxon>
        <taxon>Streptophyta</taxon>
        <taxon>Embryophyta</taxon>
        <taxon>Tracheophyta</taxon>
        <taxon>Spermatophyta</taxon>
        <taxon>Magnoliopsida</taxon>
        <taxon>eudicotyledons</taxon>
        <taxon>Gunneridae</taxon>
        <taxon>Pentapetalae</taxon>
        <taxon>rosids</taxon>
        <taxon>fabids</taxon>
        <taxon>Fabales</taxon>
        <taxon>Fabaceae</taxon>
        <taxon>Papilionoideae</taxon>
        <taxon>50 kb inversion clade</taxon>
        <taxon>dalbergioids sensu lato</taxon>
        <taxon>Dalbergieae</taxon>
        <taxon>Pterocarpus clade</taxon>
        <taxon>Stylosanthes</taxon>
    </lineage>
</organism>
<sequence>MEGNRTTDENRKPVVWVPVDDPYARIKGEVRDIVSLFRDSESVAELGDPAVWVREGEGVKLEFVPCSLEDRFECGVLSQLKCASSQIHPNAWAFIRGFEVLMESSYKDFKQMYVRVRSPEDQFPFYLDEYLLERSAPSTVSIAR</sequence>
<evidence type="ECO:0000313" key="1">
    <source>
        <dbReference type="EMBL" id="MED6207015.1"/>
    </source>
</evidence>
<gene>
    <name evidence="1" type="ORF">PIB30_031923</name>
</gene>
<dbReference type="EMBL" id="JASCZI010241794">
    <property type="protein sequence ID" value="MED6207015.1"/>
    <property type="molecule type" value="Genomic_DNA"/>
</dbReference>
<accession>A0ABU6YB06</accession>
<dbReference type="Proteomes" id="UP001341840">
    <property type="component" value="Unassembled WGS sequence"/>
</dbReference>
<name>A0ABU6YB06_9FABA</name>
<keyword evidence="2" id="KW-1185">Reference proteome</keyword>